<reference evidence="2 3" key="1">
    <citation type="submission" date="2016-01" db="EMBL/GenBank/DDBJ databases">
        <title>Complete Genome Sequence of Paenibacillus yonginensis DCY84, a novel Plant Growth-Promoting Bacteria with Elicitation of Induced Systemic Resistance.</title>
        <authorList>
            <person name="Kim Y.J."/>
            <person name="Yang D.C."/>
            <person name="Sukweenadhi J."/>
        </authorList>
    </citation>
    <scope>NUCLEOTIDE SEQUENCE [LARGE SCALE GENOMIC DNA]</scope>
    <source>
        <strain evidence="2 3">DCY84</strain>
    </source>
</reference>
<dbReference type="STRING" id="1462996.AWM70_18500"/>
<evidence type="ECO:0000313" key="3">
    <source>
        <dbReference type="Proteomes" id="UP000092573"/>
    </source>
</evidence>
<dbReference type="OrthoDB" id="2661955at2"/>
<feature type="region of interest" description="Disordered" evidence="1">
    <location>
        <begin position="98"/>
        <end position="122"/>
    </location>
</feature>
<dbReference type="Gene3D" id="2.130.10.10">
    <property type="entry name" value="YVTN repeat-like/Quinoprotein amine dehydrogenase"/>
    <property type="match status" value="2"/>
</dbReference>
<dbReference type="Proteomes" id="UP000092573">
    <property type="component" value="Chromosome"/>
</dbReference>
<dbReference type="AlphaFoldDB" id="A0A1B1N4I5"/>
<evidence type="ECO:0000313" key="2">
    <source>
        <dbReference type="EMBL" id="ANS76316.1"/>
    </source>
</evidence>
<dbReference type="RefSeq" id="WP_068698845.1">
    <property type="nucleotide sequence ID" value="NZ_CP014167.1"/>
</dbReference>
<gene>
    <name evidence="2" type="ORF">AWM70_18500</name>
</gene>
<evidence type="ECO:0000256" key="1">
    <source>
        <dbReference type="SAM" id="MobiDB-lite"/>
    </source>
</evidence>
<dbReference type="EMBL" id="CP014167">
    <property type="protein sequence ID" value="ANS76316.1"/>
    <property type="molecule type" value="Genomic_DNA"/>
</dbReference>
<protein>
    <recommendedName>
        <fullName evidence="4">Photosynthesis system II assembly factor Ycf48/Hcf136-like domain-containing protein</fullName>
    </recommendedName>
</protein>
<evidence type="ECO:0008006" key="4">
    <source>
        <dbReference type="Google" id="ProtNLM"/>
    </source>
</evidence>
<dbReference type="SUPFAM" id="SSF110296">
    <property type="entry name" value="Oligoxyloglucan reducing end-specific cellobiohydrolase"/>
    <property type="match status" value="1"/>
</dbReference>
<sequence length="216" mass="21898">MNTPPNTRAGSFNDASGQTGYVLTVVPGGGYKVMKTSNSASSWQTVLTIPSRSVIGGELYSRAGQVWALVYGESGMSQVSYSLYASPDSGASWTRVIGQETAGGGPAPGSGKALAAKGPASPGGHPGNMALIGGSTAYLAGSSPAGGVVGVGRSYNGGRSWTNVPAVIKGYDARISFPSQKTGWLTVTSATETAVYVTHDGGVSWNQKFKIPDAVS</sequence>
<feature type="compositionally biased region" description="Low complexity" evidence="1">
    <location>
        <begin position="109"/>
        <end position="122"/>
    </location>
</feature>
<dbReference type="KEGG" id="pyg:AWM70_18500"/>
<accession>A0A1B1N4I5</accession>
<organism evidence="2 3">
    <name type="scientific">Paenibacillus yonginensis</name>
    <dbReference type="NCBI Taxonomy" id="1462996"/>
    <lineage>
        <taxon>Bacteria</taxon>
        <taxon>Bacillati</taxon>
        <taxon>Bacillota</taxon>
        <taxon>Bacilli</taxon>
        <taxon>Bacillales</taxon>
        <taxon>Paenibacillaceae</taxon>
        <taxon>Paenibacillus</taxon>
    </lineage>
</organism>
<name>A0A1B1N4I5_9BACL</name>
<dbReference type="InterPro" id="IPR015943">
    <property type="entry name" value="WD40/YVTN_repeat-like_dom_sf"/>
</dbReference>
<keyword evidence="3" id="KW-1185">Reference proteome</keyword>
<proteinExistence type="predicted"/>